<name>A0ABY1P690_9RHOB</name>
<dbReference type="Pfam" id="PF00196">
    <property type="entry name" value="GerE"/>
    <property type="match status" value="1"/>
</dbReference>
<dbReference type="RefSeq" id="WP_283426709.1">
    <property type="nucleotide sequence ID" value="NZ_FXTY01000005.1"/>
</dbReference>
<dbReference type="PROSITE" id="PS00622">
    <property type="entry name" value="HTH_LUXR_1"/>
    <property type="match status" value="1"/>
</dbReference>
<dbReference type="InterPro" id="IPR016032">
    <property type="entry name" value="Sig_transdc_resp-reg_C-effctor"/>
</dbReference>
<keyword evidence="2" id="KW-0597">Phosphoprotein</keyword>
<dbReference type="CDD" id="cd06170">
    <property type="entry name" value="LuxR_C_like"/>
    <property type="match status" value="1"/>
</dbReference>
<feature type="domain" description="Response regulatory" evidence="4">
    <location>
        <begin position="2"/>
        <end position="118"/>
    </location>
</feature>
<dbReference type="InterPro" id="IPR000792">
    <property type="entry name" value="Tscrpt_reg_LuxR_C"/>
</dbReference>
<dbReference type="EMBL" id="FXTY01000005">
    <property type="protein sequence ID" value="SMP26704.1"/>
    <property type="molecule type" value="Genomic_DNA"/>
</dbReference>
<dbReference type="PANTHER" id="PTHR45566:SF2">
    <property type="entry name" value="NARL SUBFAMILY"/>
    <property type="match status" value="1"/>
</dbReference>
<evidence type="ECO:0000256" key="1">
    <source>
        <dbReference type="ARBA" id="ARBA00023125"/>
    </source>
</evidence>
<dbReference type="PANTHER" id="PTHR45566">
    <property type="entry name" value="HTH-TYPE TRANSCRIPTIONAL REGULATOR YHJB-RELATED"/>
    <property type="match status" value="1"/>
</dbReference>
<dbReference type="InterPro" id="IPR051015">
    <property type="entry name" value="EvgA-like"/>
</dbReference>
<accession>A0ABY1P690</accession>
<evidence type="ECO:0000313" key="5">
    <source>
        <dbReference type="EMBL" id="SMP26704.1"/>
    </source>
</evidence>
<dbReference type="PROSITE" id="PS50043">
    <property type="entry name" value="HTH_LUXR_2"/>
    <property type="match status" value="1"/>
</dbReference>
<evidence type="ECO:0000256" key="2">
    <source>
        <dbReference type="PROSITE-ProRule" id="PRU00169"/>
    </source>
</evidence>
<evidence type="ECO:0000259" key="3">
    <source>
        <dbReference type="PROSITE" id="PS50043"/>
    </source>
</evidence>
<gene>
    <name evidence="5" type="ORF">SAMN06265373_105306</name>
</gene>
<comment type="caution">
    <text evidence="5">The sequence shown here is derived from an EMBL/GenBank/DDBJ whole genome shotgun (WGS) entry which is preliminary data.</text>
</comment>
<protein>
    <submittedName>
        <fullName evidence="5">Two component transcriptional regulator, LuxR family</fullName>
    </submittedName>
</protein>
<dbReference type="Pfam" id="PF00072">
    <property type="entry name" value="Response_reg"/>
    <property type="match status" value="1"/>
</dbReference>
<evidence type="ECO:0000313" key="6">
    <source>
        <dbReference type="Proteomes" id="UP001157961"/>
    </source>
</evidence>
<dbReference type="Gene3D" id="3.40.50.2300">
    <property type="match status" value="1"/>
</dbReference>
<dbReference type="PROSITE" id="PS50110">
    <property type="entry name" value="RESPONSE_REGULATORY"/>
    <property type="match status" value="1"/>
</dbReference>
<organism evidence="5 6">
    <name type="scientific">Shimia sagamensis</name>
    <dbReference type="NCBI Taxonomy" id="1566352"/>
    <lineage>
        <taxon>Bacteria</taxon>
        <taxon>Pseudomonadati</taxon>
        <taxon>Pseudomonadota</taxon>
        <taxon>Alphaproteobacteria</taxon>
        <taxon>Rhodobacterales</taxon>
        <taxon>Roseobacteraceae</taxon>
    </lineage>
</organism>
<sequence length="204" mass="21798">MKILIADDHDLLLDTVSAFVRATGTMESVGVSNLQQALQALDQQGPFDLVLLDYNMPGMQGVEGVKRVLAHASSPRVALISGEASREIVKKAMAAGAAGFVPKTLPASSLVNAIKFMAAGEQFIPADLMQAAEAAEPHPIAQKLTRREMQVLEGLSVGKSNKEIARDLDLSEPTVKLHVKNLYRKIDAGNRTQAALIAKEAGLF</sequence>
<proteinExistence type="predicted"/>
<keyword evidence="1" id="KW-0238">DNA-binding</keyword>
<reference evidence="5 6" key="1">
    <citation type="submission" date="2017-05" db="EMBL/GenBank/DDBJ databases">
        <authorList>
            <person name="Varghese N."/>
            <person name="Submissions S."/>
        </authorList>
    </citation>
    <scope>NUCLEOTIDE SEQUENCE [LARGE SCALE GENOMIC DNA]</scope>
    <source>
        <strain evidence="5 6">DSM 29734</strain>
    </source>
</reference>
<dbReference type="SMART" id="SM00448">
    <property type="entry name" value="REC"/>
    <property type="match status" value="1"/>
</dbReference>
<dbReference type="PRINTS" id="PR00038">
    <property type="entry name" value="HTHLUXR"/>
</dbReference>
<keyword evidence="6" id="KW-1185">Reference proteome</keyword>
<dbReference type="SMART" id="SM00421">
    <property type="entry name" value="HTH_LUXR"/>
    <property type="match status" value="1"/>
</dbReference>
<evidence type="ECO:0000259" key="4">
    <source>
        <dbReference type="PROSITE" id="PS50110"/>
    </source>
</evidence>
<dbReference type="SUPFAM" id="SSF52172">
    <property type="entry name" value="CheY-like"/>
    <property type="match status" value="1"/>
</dbReference>
<feature type="modified residue" description="4-aspartylphosphate" evidence="2">
    <location>
        <position position="53"/>
    </location>
</feature>
<dbReference type="SUPFAM" id="SSF46894">
    <property type="entry name" value="C-terminal effector domain of the bipartite response regulators"/>
    <property type="match status" value="1"/>
</dbReference>
<dbReference type="InterPro" id="IPR001789">
    <property type="entry name" value="Sig_transdc_resp-reg_receiver"/>
</dbReference>
<dbReference type="InterPro" id="IPR011006">
    <property type="entry name" value="CheY-like_superfamily"/>
</dbReference>
<feature type="domain" description="HTH luxR-type" evidence="3">
    <location>
        <begin position="137"/>
        <end position="202"/>
    </location>
</feature>
<dbReference type="Proteomes" id="UP001157961">
    <property type="component" value="Unassembled WGS sequence"/>
</dbReference>